<name>A0A504ZE64_FASGI</name>
<proteinExistence type="predicted"/>
<sequence>MVFLQRTGCSEILNALHAILLSVHQVHFPLVSVFADVSSAFSSVCHDTFLTVARTAGLPDSLVEYLQNPCGSAAVQPDEDLVTRWCCVR</sequence>
<comment type="caution">
    <text evidence="1">The sequence shown here is derived from an EMBL/GenBank/DDBJ whole genome shotgun (WGS) entry which is preliminary data.</text>
</comment>
<evidence type="ECO:0008006" key="3">
    <source>
        <dbReference type="Google" id="ProtNLM"/>
    </source>
</evidence>
<gene>
    <name evidence="1" type="ORF">FGIG_00248</name>
</gene>
<dbReference type="AlphaFoldDB" id="A0A504ZE64"/>
<accession>A0A504ZE64</accession>
<dbReference type="EMBL" id="SUNJ01000508">
    <property type="protein sequence ID" value="TPP67600.1"/>
    <property type="molecule type" value="Genomic_DNA"/>
</dbReference>
<keyword evidence="2" id="KW-1185">Reference proteome</keyword>
<reference evidence="1 2" key="1">
    <citation type="submission" date="2019-04" db="EMBL/GenBank/DDBJ databases">
        <title>Annotation for the trematode Fasciola gigantica.</title>
        <authorList>
            <person name="Choi Y.-J."/>
        </authorList>
    </citation>
    <scope>NUCLEOTIDE SEQUENCE [LARGE SCALE GENOMIC DNA]</scope>
    <source>
        <strain evidence="1">Uganda_cow_1</strain>
    </source>
</reference>
<dbReference type="Proteomes" id="UP000316759">
    <property type="component" value="Unassembled WGS sequence"/>
</dbReference>
<organism evidence="1 2">
    <name type="scientific">Fasciola gigantica</name>
    <name type="common">Giant liver fluke</name>
    <dbReference type="NCBI Taxonomy" id="46835"/>
    <lineage>
        <taxon>Eukaryota</taxon>
        <taxon>Metazoa</taxon>
        <taxon>Spiralia</taxon>
        <taxon>Lophotrochozoa</taxon>
        <taxon>Platyhelminthes</taxon>
        <taxon>Trematoda</taxon>
        <taxon>Digenea</taxon>
        <taxon>Plagiorchiida</taxon>
        <taxon>Echinostomata</taxon>
        <taxon>Echinostomatoidea</taxon>
        <taxon>Fasciolidae</taxon>
        <taxon>Fasciola</taxon>
    </lineage>
</organism>
<evidence type="ECO:0000313" key="1">
    <source>
        <dbReference type="EMBL" id="TPP67600.1"/>
    </source>
</evidence>
<evidence type="ECO:0000313" key="2">
    <source>
        <dbReference type="Proteomes" id="UP000316759"/>
    </source>
</evidence>
<protein>
    <recommendedName>
        <fullName evidence="3">Reverse transcriptase domain-containing protein</fullName>
    </recommendedName>
</protein>